<dbReference type="PROSITE" id="PS00028">
    <property type="entry name" value="ZINC_FINGER_C2H2_1"/>
    <property type="match status" value="1"/>
</dbReference>
<dbReference type="GO" id="GO:0003676">
    <property type="term" value="F:nucleic acid binding"/>
    <property type="evidence" value="ECO:0007669"/>
    <property type="project" value="InterPro"/>
</dbReference>
<evidence type="ECO:0000313" key="6">
    <source>
        <dbReference type="Proteomes" id="UP000054845"/>
    </source>
</evidence>
<feature type="compositionally biased region" description="Polar residues" evidence="2">
    <location>
        <begin position="255"/>
        <end position="274"/>
    </location>
</feature>
<evidence type="ECO:0000259" key="3">
    <source>
        <dbReference type="PROSITE" id="PS50157"/>
    </source>
</evidence>
<keyword evidence="1" id="KW-0479">Metal-binding</keyword>
<dbReference type="OrthoDB" id="4822at2759"/>
<dbReference type="InterPro" id="IPR013087">
    <property type="entry name" value="Znf_C2H2_type"/>
</dbReference>
<feature type="region of interest" description="Disordered" evidence="2">
    <location>
        <begin position="334"/>
        <end position="444"/>
    </location>
</feature>
<sequence length="444" mass="47508">MSKPQTSTSVKRLASDEREEEEEEQDETPLYSRSPSPVLDRPNKHQAASLQDYLAPRNVGHAMLLKMGWVVGQGLGITGQGRVEPVPISEKRGSDLTGIGKMSLDLRNVDASVAQRREMASERMGRETEEQRSRRLDEAARMATAKAEAAEAKSAFRCELCDKGYSIPSAYEAHLTSYDHHHRKRLKEMLASEKARHGAGATDKRKAKESAREAKELARLMGASAPTGRATKPPTTTAAGWLGPQSALDSAGEASASNPTWQETSTNALTSARPSQGRGWKKVGSASVSNFSGSAVSAPNNSSGGAARPSHDPGDSHDIYATASSRLSAPKFRSSGFATLETTSTRREERTSSSIPTKLPAGFRPVDSFRPLSAPKQTAASFAPGPLLDRADGHIAPSLRTSGESGHQPVEPASPPPPPPPEDVIPPDFLVEDFQAPPPPQKWG</sequence>
<dbReference type="GO" id="GO:0008270">
    <property type="term" value="F:zinc ion binding"/>
    <property type="evidence" value="ECO:0007669"/>
    <property type="project" value="UniProtKB-KW"/>
</dbReference>
<dbReference type="EMBL" id="CCYA01000192">
    <property type="protein sequence ID" value="CEH12981.1"/>
    <property type="molecule type" value="Genomic_DNA"/>
</dbReference>
<evidence type="ECO:0008006" key="7">
    <source>
        <dbReference type="Google" id="ProtNLM"/>
    </source>
</evidence>
<dbReference type="AlphaFoldDB" id="A0A0P1BCA9"/>
<feature type="region of interest" description="Disordered" evidence="2">
    <location>
        <begin position="192"/>
        <end position="211"/>
    </location>
</feature>
<feature type="compositionally biased region" description="Basic and acidic residues" evidence="2">
    <location>
        <begin position="309"/>
        <end position="318"/>
    </location>
</feature>
<feature type="compositionally biased region" description="Polar residues" evidence="2">
    <location>
        <begin position="286"/>
        <end position="304"/>
    </location>
</feature>
<evidence type="ECO:0000256" key="1">
    <source>
        <dbReference type="PROSITE-ProRule" id="PRU00042"/>
    </source>
</evidence>
<proteinExistence type="predicted"/>
<dbReference type="InterPro" id="IPR000467">
    <property type="entry name" value="G_patch_dom"/>
</dbReference>
<evidence type="ECO:0000256" key="2">
    <source>
        <dbReference type="SAM" id="MobiDB-lite"/>
    </source>
</evidence>
<feature type="compositionally biased region" description="Acidic residues" evidence="2">
    <location>
        <begin position="17"/>
        <end position="27"/>
    </location>
</feature>
<dbReference type="PROSITE" id="PS50157">
    <property type="entry name" value="ZINC_FINGER_C2H2_2"/>
    <property type="match status" value="1"/>
</dbReference>
<dbReference type="PANTHER" id="PTHR47251">
    <property type="entry name" value="FINGER DOMAIN PROTEIN, PUTATIVE (AFU_ORTHOLOGUE AFUA_3G04180)-RELATED"/>
    <property type="match status" value="1"/>
</dbReference>
<feature type="region of interest" description="Disordered" evidence="2">
    <location>
        <begin position="219"/>
        <end position="319"/>
    </location>
</feature>
<dbReference type="PANTHER" id="PTHR47251:SF1">
    <property type="entry name" value="FINGER DOMAIN PROTEIN, PUTATIVE (AFU_ORTHOLOGUE AFUA_3G04180)-RELATED"/>
    <property type="match status" value="1"/>
</dbReference>
<feature type="compositionally biased region" description="Polar residues" evidence="2">
    <location>
        <begin position="1"/>
        <end position="10"/>
    </location>
</feature>
<organism evidence="5 6">
    <name type="scientific">Ceraceosorus bombacis</name>
    <dbReference type="NCBI Taxonomy" id="401625"/>
    <lineage>
        <taxon>Eukaryota</taxon>
        <taxon>Fungi</taxon>
        <taxon>Dikarya</taxon>
        <taxon>Basidiomycota</taxon>
        <taxon>Ustilaginomycotina</taxon>
        <taxon>Exobasidiomycetes</taxon>
        <taxon>Ceraceosorales</taxon>
        <taxon>Ceraceosoraceae</taxon>
        <taxon>Ceraceosorus</taxon>
    </lineage>
</organism>
<dbReference type="PROSITE" id="PS50174">
    <property type="entry name" value="G_PATCH"/>
    <property type="match status" value="1"/>
</dbReference>
<name>A0A0P1BCA9_9BASI</name>
<evidence type="ECO:0000313" key="5">
    <source>
        <dbReference type="EMBL" id="CEH12981.1"/>
    </source>
</evidence>
<protein>
    <recommendedName>
        <fullName evidence="7">G-patch domain-containing protein</fullName>
    </recommendedName>
</protein>
<reference evidence="5 6" key="1">
    <citation type="submission" date="2014-09" db="EMBL/GenBank/DDBJ databases">
        <authorList>
            <person name="Magalhaes I.L.F."/>
            <person name="Oliveira U."/>
            <person name="Santos F.R."/>
            <person name="Vidigal T.H.D.A."/>
            <person name="Brescovit A.D."/>
            <person name="Santos A.J."/>
        </authorList>
    </citation>
    <scope>NUCLEOTIDE SEQUENCE [LARGE SCALE GENOMIC DNA]</scope>
</reference>
<keyword evidence="1" id="KW-0863">Zinc-finger</keyword>
<dbReference type="STRING" id="401625.A0A0P1BCA9"/>
<accession>A0A0P1BCA9</accession>
<evidence type="ECO:0000259" key="4">
    <source>
        <dbReference type="PROSITE" id="PS50174"/>
    </source>
</evidence>
<keyword evidence="1" id="KW-0862">Zinc</keyword>
<keyword evidence="6" id="KW-1185">Reference proteome</keyword>
<dbReference type="Proteomes" id="UP000054845">
    <property type="component" value="Unassembled WGS sequence"/>
</dbReference>
<feature type="domain" description="G-patch" evidence="4">
    <location>
        <begin position="56"/>
        <end position="104"/>
    </location>
</feature>
<feature type="domain" description="C2H2-type" evidence="3">
    <location>
        <begin position="156"/>
        <end position="185"/>
    </location>
</feature>
<feature type="region of interest" description="Disordered" evidence="2">
    <location>
        <begin position="1"/>
        <end position="45"/>
    </location>
</feature>
<feature type="compositionally biased region" description="Pro residues" evidence="2">
    <location>
        <begin position="412"/>
        <end position="424"/>
    </location>
</feature>
<dbReference type="Pfam" id="PF01585">
    <property type="entry name" value="G-patch"/>
    <property type="match status" value="1"/>
</dbReference>
<dbReference type="SMART" id="SM00443">
    <property type="entry name" value="G_patch"/>
    <property type="match status" value="1"/>
</dbReference>